<dbReference type="Gene3D" id="4.10.240.10">
    <property type="entry name" value="Zn(2)-C6 fungal-type DNA-binding domain"/>
    <property type="match status" value="1"/>
</dbReference>
<dbReference type="GO" id="GO:0008270">
    <property type="term" value="F:zinc ion binding"/>
    <property type="evidence" value="ECO:0007669"/>
    <property type="project" value="InterPro"/>
</dbReference>
<accession>A0A5N6K7C8</accession>
<dbReference type="PANTHER" id="PTHR38791:SF5">
    <property type="entry name" value="TRANSCRIPTION FACTOR DBAG-RELATED"/>
    <property type="match status" value="1"/>
</dbReference>
<evidence type="ECO:0000256" key="1">
    <source>
        <dbReference type="ARBA" id="ARBA00023242"/>
    </source>
</evidence>
<name>A0A5N6K7C8_MONLA</name>
<dbReference type="Pfam" id="PF00172">
    <property type="entry name" value="Zn_clus"/>
    <property type="match status" value="1"/>
</dbReference>
<dbReference type="GO" id="GO:0000981">
    <property type="term" value="F:DNA-binding transcription factor activity, RNA polymerase II-specific"/>
    <property type="evidence" value="ECO:0007669"/>
    <property type="project" value="InterPro"/>
</dbReference>
<dbReference type="InterPro" id="IPR053175">
    <property type="entry name" value="DHMBA_Reg_Transcription_Factor"/>
</dbReference>
<organism evidence="3 4">
    <name type="scientific">Monilinia laxa</name>
    <name type="common">Brown rot fungus</name>
    <name type="synonym">Sclerotinia laxa</name>
    <dbReference type="NCBI Taxonomy" id="61186"/>
    <lineage>
        <taxon>Eukaryota</taxon>
        <taxon>Fungi</taxon>
        <taxon>Dikarya</taxon>
        <taxon>Ascomycota</taxon>
        <taxon>Pezizomycotina</taxon>
        <taxon>Leotiomycetes</taxon>
        <taxon>Helotiales</taxon>
        <taxon>Sclerotiniaceae</taxon>
        <taxon>Monilinia</taxon>
    </lineage>
</organism>
<feature type="domain" description="Zn(2)-C6 fungal-type" evidence="2">
    <location>
        <begin position="10"/>
        <end position="39"/>
    </location>
</feature>
<dbReference type="PROSITE" id="PS50048">
    <property type="entry name" value="ZN2_CY6_FUNGAL_2"/>
    <property type="match status" value="1"/>
</dbReference>
<protein>
    <recommendedName>
        <fullName evidence="2">Zn(2)-C6 fungal-type domain-containing protein</fullName>
    </recommendedName>
</protein>
<dbReference type="Proteomes" id="UP000326757">
    <property type="component" value="Unassembled WGS sequence"/>
</dbReference>
<dbReference type="AlphaFoldDB" id="A0A5N6K7C8"/>
<dbReference type="PROSITE" id="PS00463">
    <property type="entry name" value="ZN2_CY6_FUNGAL_1"/>
    <property type="match status" value="1"/>
</dbReference>
<dbReference type="EMBL" id="VIGI01000006">
    <property type="protein sequence ID" value="KAB8298689.1"/>
    <property type="molecule type" value="Genomic_DNA"/>
</dbReference>
<evidence type="ECO:0000259" key="2">
    <source>
        <dbReference type="PROSITE" id="PS50048"/>
    </source>
</evidence>
<dbReference type="PANTHER" id="PTHR38791">
    <property type="entry name" value="ZN(II)2CYS6 TRANSCRIPTION FACTOR (EUROFUNG)-RELATED-RELATED"/>
    <property type="match status" value="1"/>
</dbReference>
<dbReference type="OrthoDB" id="4220372at2759"/>
<dbReference type="InterPro" id="IPR036864">
    <property type="entry name" value="Zn2-C6_fun-type_DNA-bd_sf"/>
</dbReference>
<dbReference type="InterPro" id="IPR001138">
    <property type="entry name" value="Zn2Cys6_DnaBD"/>
</dbReference>
<dbReference type="SUPFAM" id="SSF57701">
    <property type="entry name" value="Zn2/Cys6 DNA-binding domain"/>
    <property type="match status" value="1"/>
</dbReference>
<gene>
    <name evidence="3" type="ORF">EYC80_000866</name>
</gene>
<keyword evidence="4" id="KW-1185">Reference proteome</keyword>
<dbReference type="SMART" id="SM00066">
    <property type="entry name" value="GAL4"/>
    <property type="match status" value="1"/>
</dbReference>
<dbReference type="CDD" id="cd00067">
    <property type="entry name" value="GAL4"/>
    <property type="match status" value="1"/>
</dbReference>
<reference evidence="3 4" key="1">
    <citation type="submission" date="2019-06" db="EMBL/GenBank/DDBJ databases">
        <title>Genome Sequence of the Brown Rot Fungal Pathogen Monilinia laxa.</title>
        <authorList>
            <person name="De Miccolis Angelini R.M."/>
            <person name="Landi L."/>
            <person name="Abate D."/>
            <person name="Pollastro S."/>
            <person name="Romanazzi G."/>
            <person name="Faretra F."/>
        </authorList>
    </citation>
    <scope>NUCLEOTIDE SEQUENCE [LARGE SCALE GENOMIC DNA]</scope>
    <source>
        <strain evidence="3 4">Mlax316</strain>
    </source>
</reference>
<sequence>MVYCGKPSKACVECRLRRTKCDTLTPSCSQCIRASRTCTGYRTESDMMFRDQTQHYANKRRTQNESRMIVSRRRTKASNATSEISIDPQLIDEPKMQQLVRRTAPFTLGLSTSAAEQAACYFFRNYVLEDKSTSGSFQYLHDIYGNEIIGPALIDSIESLGMVGLANFWKSPDLHFHAHRKYNSALRLVSSRLRNEEEARADQTLVAVMLLGLYETNTCTGPQSMQSWTKHTIGASSLMQLRGKQCLETSIGRNLFLHLRAQVITNCLQRHVAIPAVIRDWSKYTLQFQSRNDAHATILSKQIMKFCDLRASMSSFHDYSNAENIVSACLAIDAKLVEWALTYPSDCMFYKTITLKQGSDNIFSDYYHVYDSVWAATLWNHYRCVRILINEVVYVQLTYIKSTRPDSFSLELRNPIFSDSQLEAFITTVIQLSHDICASVPFMLGYKEGEEVTLSSAKAVSGNLLLWPLYTAACTSVVSNVMCHWVAERLRIISDVMGIKQAAPLSHILIKRKDLLAWELEDVKKGTPPKYEDWTHGQLMELT</sequence>
<proteinExistence type="predicted"/>
<comment type="caution">
    <text evidence="3">The sequence shown here is derived from an EMBL/GenBank/DDBJ whole genome shotgun (WGS) entry which is preliminary data.</text>
</comment>
<keyword evidence="1" id="KW-0539">Nucleus</keyword>
<evidence type="ECO:0000313" key="3">
    <source>
        <dbReference type="EMBL" id="KAB8298689.1"/>
    </source>
</evidence>
<evidence type="ECO:0000313" key="4">
    <source>
        <dbReference type="Proteomes" id="UP000326757"/>
    </source>
</evidence>